<dbReference type="RefSeq" id="WP_211559782.1">
    <property type="nucleotide sequence ID" value="NZ_JAGVRK010000001.1"/>
</dbReference>
<reference evidence="3 4" key="1">
    <citation type="submission" date="2021-04" db="EMBL/GenBank/DDBJ databases">
        <title>Metabacillus sp. strain KIGAM252 whole genome sequence.</title>
        <authorList>
            <person name="Seo M.-J."/>
            <person name="Cho E.-S."/>
            <person name="Hwang C.Y."/>
            <person name="Yoon D.J."/>
        </authorList>
    </citation>
    <scope>NUCLEOTIDE SEQUENCE [LARGE SCALE GENOMIC DNA]</scope>
    <source>
        <strain evidence="3 4">KIGAM252</strain>
    </source>
</reference>
<dbReference type="InterPro" id="IPR048198">
    <property type="entry name" value="YtrI"/>
</dbReference>
<sequence length="167" mass="19657">MRIPPYHRQPGWQRFFAGMIAGAAAAWCVFLFTYGVLQEKQVKIIQEQKSAVLELTRKNSIYQEDSRELNEEVNKKLVVQELNVKLTNGERFKLSPLTIHKIEIEAKEDLSDLLERDLESIFESRKIIKKAIENKVYRIDDKDYRLLVKEMTIYTTLYLEVEVSFVN</sequence>
<feature type="domain" description="Sporulation membrane protein YtrI C-terminal" evidence="2">
    <location>
        <begin position="80"/>
        <end position="163"/>
    </location>
</feature>
<organism evidence="3 4">
    <name type="scientific">Metabacillus flavus</name>
    <dbReference type="NCBI Taxonomy" id="2823519"/>
    <lineage>
        <taxon>Bacteria</taxon>
        <taxon>Bacillati</taxon>
        <taxon>Bacillota</taxon>
        <taxon>Bacilli</taxon>
        <taxon>Bacillales</taxon>
        <taxon>Bacillaceae</taxon>
        <taxon>Metabacillus</taxon>
    </lineage>
</organism>
<protein>
    <submittedName>
        <fullName evidence="3">Sporulation protein</fullName>
    </submittedName>
</protein>
<keyword evidence="1" id="KW-1133">Transmembrane helix</keyword>
<proteinExistence type="predicted"/>
<name>A0ABS5LHM1_9BACI</name>
<dbReference type="InterPro" id="IPR058620">
    <property type="entry name" value="YtrI_C"/>
</dbReference>
<accession>A0ABS5LHM1</accession>
<comment type="caution">
    <text evidence="3">The sequence shown here is derived from an EMBL/GenBank/DDBJ whole genome shotgun (WGS) entry which is preliminary data.</text>
</comment>
<keyword evidence="1" id="KW-0812">Transmembrane</keyword>
<dbReference type="Proteomes" id="UP000682403">
    <property type="component" value="Unassembled WGS sequence"/>
</dbReference>
<evidence type="ECO:0000259" key="2">
    <source>
        <dbReference type="Pfam" id="PF26347"/>
    </source>
</evidence>
<evidence type="ECO:0000313" key="4">
    <source>
        <dbReference type="Proteomes" id="UP000682403"/>
    </source>
</evidence>
<feature type="transmembrane region" description="Helical" evidence="1">
    <location>
        <begin position="15"/>
        <end position="37"/>
    </location>
</feature>
<evidence type="ECO:0000313" key="3">
    <source>
        <dbReference type="EMBL" id="MBS2969993.1"/>
    </source>
</evidence>
<evidence type="ECO:0000256" key="1">
    <source>
        <dbReference type="SAM" id="Phobius"/>
    </source>
</evidence>
<keyword evidence="1" id="KW-0472">Membrane</keyword>
<gene>
    <name evidence="3" type="ORF">J9317_14575</name>
</gene>
<dbReference type="NCBIfam" id="NF041479">
    <property type="entry name" value="spor_membprot_YtrI"/>
    <property type="match status" value="1"/>
</dbReference>
<keyword evidence="4" id="KW-1185">Reference proteome</keyword>
<dbReference type="EMBL" id="JAGVRK010000001">
    <property type="protein sequence ID" value="MBS2969993.1"/>
    <property type="molecule type" value="Genomic_DNA"/>
</dbReference>
<dbReference type="Pfam" id="PF26347">
    <property type="entry name" value="YtrI_sporulation"/>
    <property type="match status" value="1"/>
</dbReference>